<accession>A0A7J6DN65</accession>
<dbReference type="InterPro" id="IPR007527">
    <property type="entry name" value="Znf_SWIM"/>
</dbReference>
<feature type="domain" description="SWIM-type" evidence="6">
    <location>
        <begin position="128"/>
        <end position="170"/>
    </location>
</feature>
<feature type="compositionally biased region" description="Basic residues" evidence="5">
    <location>
        <begin position="217"/>
        <end position="231"/>
    </location>
</feature>
<keyword evidence="8" id="KW-1185">Reference proteome</keyword>
<gene>
    <name evidence="7" type="ORF">G4B88_023426</name>
</gene>
<feature type="region of interest" description="Disordered" evidence="5">
    <location>
        <begin position="216"/>
        <end position="235"/>
    </location>
</feature>
<dbReference type="EMBL" id="JAATIQ010000797">
    <property type="protein sequence ID" value="KAF4347545.1"/>
    <property type="molecule type" value="Genomic_DNA"/>
</dbReference>
<dbReference type="AlphaFoldDB" id="A0A7J6DN65"/>
<keyword evidence="1" id="KW-0479">Metal-binding</keyword>
<dbReference type="InterPro" id="IPR006564">
    <property type="entry name" value="Znf_PMZ"/>
</dbReference>
<evidence type="ECO:0000256" key="5">
    <source>
        <dbReference type="SAM" id="MobiDB-lite"/>
    </source>
</evidence>
<reference evidence="7 8" key="1">
    <citation type="journal article" date="2020" name="bioRxiv">
        <title>Sequence and annotation of 42 cannabis genomes reveals extensive copy number variation in cannabinoid synthesis and pathogen resistance genes.</title>
        <authorList>
            <person name="Mckernan K.J."/>
            <person name="Helbert Y."/>
            <person name="Kane L.T."/>
            <person name="Ebling H."/>
            <person name="Zhang L."/>
            <person name="Liu B."/>
            <person name="Eaton Z."/>
            <person name="Mclaughlin S."/>
            <person name="Kingan S."/>
            <person name="Baybayan P."/>
            <person name="Concepcion G."/>
            <person name="Jordan M."/>
            <person name="Riva A."/>
            <person name="Barbazuk W."/>
            <person name="Harkins T."/>
        </authorList>
    </citation>
    <scope>NUCLEOTIDE SEQUENCE [LARGE SCALE GENOMIC DNA]</scope>
    <source>
        <strain evidence="8">cv. Jamaican Lion 4</strain>
        <tissue evidence="7">Leaf</tissue>
    </source>
</reference>
<evidence type="ECO:0000313" key="8">
    <source>
        <dbReference type="Proteomes" id="UP000583929"/>
    </source>
</evidence>
<dbReference type="Pfam" id="PF04434">
    <property type="entry name" value="SWIM"/>
    <property type="match status" value="1"/>
</dbReference>
<keyword evidence="3" id="KW-0862">Zinc</keyword>
<evidence type="ECO:0000256" key="2">
    <source>
        <dbReference type="ARBA" id="ARBA00022771"/>
    </source>
</evidence>
<dbReference type="PANTHER" id="PTHR31973">
    <property type="entry name" value="POLYPROTEIN, PUTATIVE-RELATED"/>
    <property type="match status" value="1"/>
</dbReference>
<evidence type="ECO:0000259" key="6">
    <source>
        <dbReference type="PROSITE" id="PS50966"/>
    </source>
</evidence>
<keyword evidence="2 4" id="KW-0863">Zinc-finger</keyword>
<dbReference type="InterPro" id="IPR004332">
    <property type="entry name" value="Transposase_MuDR"/>
</dbReference>
<dbReference type="GO" id="GO:0008270">
    <property type="term" value="F:zinc ion binding"/>
    <property type="evidence" value="ECO:0007669"/>
    <property type="project" value="UniProtKB-KW"/>
</dbReference>
<comment type="caution">
    <text evidence="7">The sequence shown here is derived from an EMBL/GenBank/DDBJ whole genome shotgun (WGS) entry which is preliminary data.</text>
</comment>
<organism evidence="7 8">
    <name type="scientific">Cannabis sativa</name>
    <name type="common">Hemp</name>
    <name type="synonym">Marijuana</name>
    <dbReference type="NCBI Taxonomy" id="3483"/>
    <lineage>
        <taxon>Eukaryota</taxon>
        <taxon>Viridiplantae</taxon>
        <taxon>Streptophyta</taxon>
        <taxon>Embryophyta</taxon>
        <taxon>Tracheophyta</taxon>
        <taxon>Spermatophyta</taxon>
        <taxon>Magnoliopsida</taxon>
        <taxon>eudicotyledons</taxon>
        <taxon>Gunneridae</taxon>
        <taxon>Pentapetalae</taxon>
        <taxon>rosids</taxon>
        <taxon>fabids</taxon>
        <taxon>Rosales</taxon>
        <taxon>Cannabaceae</taxon>
        <taxon>Cannabis</taxon>
    </lineage>
</organism>
<evidence type="ECO:0000256" key="1">
    <source>
        <dbReference type="ARBA" id="ARBA00022723"/>
    </source>
</evidence>
<evidence type="ECO:0000256" key="3">
    <source>
        <dbReference type="ARBA" id="ARBA00022833"/>
    </source>
</evidence>
<evidence type="ECO:0000313" key="7">
    <source>
        <dbReference type="EMBL" id="KAF4347545.1"/>
    </source>
</evidence>
<dbReference type="SMART" id="SM00575">
    <property type="entry name" value="ZnF_PMZ"/>
    <property type="match status" value="1"/>
</dbReference>
<dbReference type="Proteomes" id="UP000583929">
    <property type="component" value="Unassembled WGS sequence"/>
</dbReference>
<protein>
    <recommendedName>
        <fullName evidence="6">SWIM-type domain-containing protein</fullName>
    </recommendedName>
</protein>
<proteinExistence type="predicted"/>
<name>A0A7J6DN65_CANSA</name>
<dbReference type="PANTHER" id="PTHR31973:SF187">
    <property type="entry name" value="MUTATOR TRANSPOSASE MUDRA PROTEIN"/>
    <property type="match status" value="1"/>
</dbReference>
<dbReference type="Pfam" id="PF03108">
    <property type="entry name" value="DBD_Tnp_Mut"/>
    <property type="match status" value="1"/>
</dbReference>
<evidence type="ECO:0000256" key="4">
    <source>
        <dbReference type="PROSITE-ProRule" id="PRU00325"/>
    </source>
</evidence>
<sequence length="251" mass="29466">MEYDDETSEISEVLALPNIFQVADSVADCIIEKTLEQKRKRQEEEREIITDHKVFNIEKGQIYKDRKILKTAVGFFAMINNFQFKTKRSEPREYMVTCADDNCNWFLRASKLKSTSTFKVIAITTIQYQVKVQEKGDFTINILERTCSCRRFQLDEIPCSHAIAVFAKRGLRAYDYVADYYKIATMKATYERTVHPLPNEREWTIPESIERIVWPPKSRKPARRPRKKRLRSKGEPKVVLKFTRCGKVGHN</sequence>
<dbReference type="PROSITE" id="PS50966">
    <property type="entry name" value="ZF_SWIM"/>
    <property type="match status" value="1"/>
</dbReference>